<evidence type="ECO:0000313" key="2">
    <source>
        <dbReference type="EMBL" id="KAA5608517.1"/>
    </source>
</evidence>
<comment type="caution">
    <text evidence="2">The sequence shown here is derived from an EMBL/GenBank/DDBJ whole genome shotgun (WGS) entry which is preliminary data.</text>
</comment>
<evidence type="ECO:0000259" key="1">
    <source>
        <dbReference type="Pfam" id="PF19044"/>
    </source>
</evidence>
<dbReference type="Proteomes" id="UP000325255">
    <property type="component" value="Unassembled WGS sequence"/>
</dbReference>
<dbReference type="OrthoDB" id="9816422at2"/>
<dbReference type="AlphaFoldDB" id="A0A5M6IKS6"/>
<accession>A0A5M6IKS6</accession>
<dbReference type="InterPro" id="IPR027417">
    <property type="entry name" value="P-loop_NTPase"/>
</dbReference>
<evidence type="ECO:0000313" key="3">
    <source>
        <dbReference type="Proteomes" id="UP000325255"/>
    </source>
</evidence>
<dbReference type="InterPro" id="IPR014117">
    <property type="entry name" value="TraC-F-type"/>
</dbReference>
<dbReference type="NCBIfam" id="TIGR02746">
    <property type="entry name" value="TraC-F-type"/>
    <property type="match status" value="1"/>
</dbReference>
<dbReference type="InterPro" id="IPR053155">
    <property type="entry name" value="F-pilin_assembly_TraC"/>
</dbReference>
<dbReference type="RefSeq" id="WP_150045306.1">
    <property type="nucleotide sequence ID" value="NZ_OW485603.1"/>
</dbReference>
<dbReference type="SUPFAM" id="SSF52540">
    <property type="entry name" value="P-loop containing nucleoside triphosphate hydrolases"/>
    <property type="match status" value="1"/>
</dbReference>
<dbReference type="Pfam" id="PF11130">
    <property type="entry name" value="TraC_F_IV"/>
    <property type="match status" value="1"/>
</dbReference>
<dbReference type="EMBL" id="VWPK01000079">
    <property type="protein sequence ID" value="KAA5608517.1"/>
    <property type="molecule type" value="Genomic_DNA"/>
</dbReference>
<dbReference type="PANTHER" id="PTHR38467:SF1">
    <property type="entry name" value="CONJUGATIVE TRANSFER: ASSEMBLY"/>
    <property type="match status" value="1"/>
</dbReference>
<gene>
    <name evidence="2" type="primary">traC</name>
    <name evidence="2" type="ORF">F1189_28695</name>
</gene>
<dbReference type="Pfam" id="PF19044">
    <property type="entry name" value="P-loop_TraG"/>
    <property type="match status" value="1"/>
</dbReference>
<dbReference type="Gene3D" id="3.40.50.300">
    <property type="entry name" value="P-loop containing nucleotide triphosphate hydrolases"/>
    <property type="match status" value="1"/>
</dbReference>
<dbReference type="CDD" id="cd01127">
    <property type="entry name" value="TrwB_TraG_TraD_VirD4"/>
    <property type="match status" value="1"/>
</dbReference>
<dbReference type="InterPro" id="IPR043964">
    <property type="entry name" value="P-loop_TraG"/>
</dbReference>
<proteinExistence type="predicted"/>
<protein>
    <submittedName>
        <fullName evidence="2">Type IV secretion system protein TraC</fullName>
    </submittedName>
</protein>
<dbReference type="InterPro" id="IPR025955">
    <property type="entry name" value="TraC/Conjuga_ATPase"/>
</dbReference>
<organism evidence="2 3">
    <name type="scientific">Rhodovastum atsumiense</name>
    <dbReference type="NCBI Taxonomy" id="504468"/>
    <lineage>
        <taxon>Bacteria</taxon>
        <taxon>Pseudomonadati</taxon>
        <taxon>Pseudomonadota</taxon>
        <taxon>Alphaproteobacteria</taxon>
        <taxon>Acetobacterales</taxon>
        <taxon>Acetobacteraceae</taxon>
        <taxon>Rhodovastum</taxon>
    </lineage>
</organism>
<feature type="domain" description="TraG P-loop" evidence="1">
    <location>
        <begin position="445"/>
        <end position="803"/>
    </location>
</feature>
<dbReference type="PANTHER" id="PTHR38467">
    <property type="match status" value="1"/>
</dbReference>
<keyword evidence="3" id="KW-1185">Reference proteome</keyword>
<sequence length="816" mass="90297">MKAEHPADLIPVLVYDEETRIFYCGDHSLAFGWVCRGLPGGDERIEQRLRALTVDGWPDEALLQISLVSSPNLFREFEDIRALRSGGPQQAVLREMVDARINFLSQRVDSSFAGQSGLILRRFDVYVVGKVRAQGAPVTREELNDVAKLRWRVEHGLKGIGLQPSPMDQHEFVQHLGAIVNRSAAGSWRVLGGDVAREDLLLSEQVFDSGTDIRIDRDGLWLDDVRVSVLSPKAFPRDIPFGLAARYYGDPVTGSQGLRCPFMITLNVYFPPAGAEKARITSKRNYVVAQATGPLARWLPQVASRARDMEALLASLEAGHRVVRGWLSVTLFSSAVGTAGSFAERCTDAQRKAEEDRVGATNFWATSMFVLMQDRFIALAAFLNALPFCASREALRDLGRYRTMTTEHVGRLAPIFSDWEGTGTGSLTLVSRNGALMNVCLFDSSTNYNATIAAESGSGKSFLANEMISSYLSQGAIVWVIDVGRSYANLCEVLDGAFVDVGEDGICFNPFPLIQNYDEEVDVLEAVVAAMASPTEVLSDLQRAELSRIMRETYAAKGTAMTIDDIADKLKAAEDERIRDVGIRLYPFTSQGQHGRFFNGPNTVAFGGSFSVLELENLRSRKHLQRIILLMLIYAIQQEMFMGDPARKKLVLIDEAWDLLTDGEVGRFIETGYRRFRKYNGAAVTITQSMADFYTSQVGQAIVQNSANMFLLGQKPETIEQLRAAGRLAFNPFAVEVLRSVHTIPGTYSEIYVKSDRGEGVGRLIVDAFTQLLYSTRPSDRAAIAEYRRRGLSVTDAIKAVLRDRQSPAQARLAAE</sequence>
<name>A0A5M6IKS6_9PROT</name>
<reference evidence="2 3" key="1">
    <citation type="submission" date="2019-09" db="EMBL/GenBank/DDBJ databases">
        <title>Genome sequence of Rhodovastum atsumiense, a diverse member of the Acetobacteraceae family of non-sulfur purple photosynthetic bacteria.</title>
        <authorList>
            <person name="Meyer T."/>
            <person name="Kyndt J."/>
        </authorList>
    </citation>
    <scope>NUCLEOTIDE SEQUENCE [LARGE SCALE GENOMIC DNA]</scope>
    <source>
        <strain evidence="2 3">DSM 21279</strain>
    </source>
</reference>
<dbReference type="Gene3D" id="1.10.8.730">
    <property type="match status" value="1"/>
</dbReference>